<keyword evidence="1" id="KW-0812">Transmembrane</keyword>
<dbReference type="InParanoid" id="A0A212PRX8"/>
<evidence type="ECO:0000313" key="2">
    <source>
        <dbReference type="EMBL" id="SNB49655.1"/>
    </source>
</evidence>
<evidence type="ECO:0000256" key="1">
    <source>
        <dbReference type="SAM" id="Phobius"/>
    </source>
</evidence>
<gene>
    <name evidence="2" type="ORF">SAMN02746019_00029810</name>
</gene>
<name>A0A212PRX8_9CHLR</name>
<accession>A0A212PRX8</accession>
<reference evidence="3" key="1">
    <citation type="submission" date="2017-06" db="EMBL/GenBank/DDBJ databases">
        <authorList>
            <person name="Varghese N."/>
            <person name="Submissions S."/>
        </authorList>
    </citation>
    <scope>NUCLEOTIDE SEQUENCE [LARGE SCALE GENOMIC DNA]</scope>
    <source>
        <strain evidence="3">JAD2</strain>
    </source>
</reference>
<dbReference type="AlphaFoldDB" id="A0A212PRX8"/>
<proteinExistence type="predicted"/>
<sequence>MERMARIWLLLIQIVLGYEWLRGGLEKLETGGGFVKALPQTLARFAEKNPYPWMKSFLTGPATANATLFGNLVQWGELLAGLGLIAGALYLLFLAHRLNGVLRRVAGILVAIALLGGMIMNAAFGLAAGHTSPSTSGINLVMFFSQLMLLGFWIGVILQPVEERILERRPA</sequence>
<feature type="transmembrane region" description="Helical" evidence="1">
    <location>
        <begin position="72"/>
        <end position="93"/>
    </location>
</feature>
<feature type="transmembrane region" description="Helical" evidence="1">
    <location>
        <begin position="140"/>
        <end position="161"/>
    </location>
</feature>
<keyword evidence="1" id="KW-1133">Transmembrane helix</keyword>
<keyword evidence="1" id="KW-0472">Membrane</keyword>
<keyword evidence="3" id="KW-1185">Reference proteome</keyword>
<dbReference type="Proteomes" id="UP000197025">
    <property type="component" value="Unassembled WGS sequence"/>
</dbReference>
<dbReference type="EMBL" id="FYEK01000002">
    <property type="protein sequence ID" value="SNB49655.1"/>
    <property type="molecule type" value="Genomic_DNA"/>
</dbReference>
<dbReference type="OrthoDB" id="26941at2"/>
<dbReference type="RefSeq" id="WP_088569836.1">
    <property type="nucleotide sequence ID" value="NZ_FYEK01000002.1"/>
</dbReference>
<organism evidence="2 3">
    <name type="scientific">Thermoflexus hugenholtzii JAD2</name>
    <dbReference type="NCBI Taxonomy" id="877466"/>
    <lineage>
        <taxon>Bacteria</taxon>
        <taxon>Bacillati</taxon>
        <taxon>Chloroflexota</taxon>
        <taxon>Thermoflexia</taxon>
        <taxon>Thermoflexales</taxon>
        <taxon>Thermoflexaceae</taxon>
        <taxon>Thermoflexus</taxon>
    </lineage>
</organism>
<protein>
    <submittedName>
        <fullName evidence="2">Uncharacterized protein</fullName>
    </submittedName>
</protein>
<evidence type="ECO:0000313" key="3">
    <source>
        <dbReference type="Proteomes" id="UP000197025"/>
    </source>
</evidence>
<feature type="transmembrane region" description="Helical" evidence="1">
    <location>
        <begin position="105"/>
        <end position="128"/>
    </location>
</feature>